<dbReference type="InterPro" id="IPR001128">
    <property type="entry name" value="Cyt_P450"/>
</dbReference>
<evidence type="ECO:0000313" key="6">
    <source>
        <dbReference type="EMBL" id="KAG2440476.1"/>
    </source>
</evidence>
<comment type="caution">
    <text evidence="6">The sequence shown here is derived from an EMBL/GenBank/DDBJ whole genome shotgun (WGS) entry which is preliminary data.</text>
</comment>
<dbReference type="InterPro" id="IPR017972">
    <property type="entry name" value="Cyt_P450_CS"/>
</dbReference>
<accession>A0A835TAH3</accession>
<protein>
    <recommendedName>
        <fullName evidence="8">Cytochrome P450</fullName>
    </recommendedName>
</protein>
<feature type="binding site" description="axial binding residue" evidence="3">
    <location>
        <position position="455"/>
    </location>
    <ligand>
        <name>heme</name>
        <dbReference type="ChEBI" id="CHEBI:30413"/>
    </ligand>
    <ligandPart>
        <name>Fe</name>
        <dbReference type="ChEBI" id="CHEBI:18248"/>
    </ligandPart>
</feature>
<dbReference type="InterPro" id="IPR002403">
    <property type="entry name" value="Cyt_P450_E_grp-IV"/>
</dbReference>
<dbReference type="EMBL" id="JAEHOD010000038">
    <property type="protein sequence ID" value="KAG2440476.1"/>
    <property type="molecule type" value="Genomic_DNA"/>
</dbReference>
<keyword evidence="7" id="KW-1185">Reference proteome</keyword>
<keyword evidence="1 3" id="KW-0479">Metal-binding</keyword>
<evidence type="ECO:0008006" key="8">
    <source>
        <dbReference type="Google" id="ProtNLM"/>
    </source>
</evidence>
<keyword evidence="4" id="KW-0503">Monooxygenase</keyword>
<dbReference type="AlphaFoldDB" id="A0A835TAH3"/>
<evidence type="ECO:0000256" key="1">
    <source>
        <dbReference type="ARBA" id="ARBA00022723"/>
    </source>
</evidence>
<organism evidence="6 7">
    <name type="scientific">Chlamydomonas schloesseri</name>
    <dbReference type="NCBI Taxonomy" id="2026947"/>
    <lineage>
        <taxon>Eukaryota</taxon>
        <taxon>Viridiplantae</taxon>
        <taxon>Chlorophyta</taxon>
        <taxon>core chlorophytes</taxon>
        <taxon>Chlorophyceae</taxon>
        <taxon>CS clade</taxon>
        <taxon>Chlamydomonadales</taxon>
        <taxon>Chlamydomonadaceae</taxon>
        <taxon>Chlamydomonas</taxon>
    </lineage>
</organism>
<comment type="similarity">
    <text evidence="4">Belongs to the cytochrome P450 family.</text>
</comment>
<proteinExistence type="inferred from homology"/>
<dbReference type="PANTHER" id="PTHR24286">
    <property type="entry name" value="CYTOCHROME P450 26"/>
    <property type="match status" value="1"/>
</dbReference>
<dbReference type="OrthoDB" id="442633at2759"/>
<keyword evidence="5" id="KW-1133">Transmembrane helix</keyword>
<evidence type="ECO:0000256" key="3">
    <source>
        <dbReference type="PIRSR" id="PIRSR602403-1"/>
    </source>
</evidence>
<keyword evidence="3 4" id="KW-0349">Heme</keyword>
<keyword evidence="4" id="KW-0560">Oxidoreductase</keyword>
<sequence length="514" mass="55933">MGGPGAAEATPFAWIASLLAGAVLIYYLIQQLQKGKGLPGPLFSLPVLGDTIEFATTDPTKFLFGRFKRYGRVFRLSLLGFTAYVTADPEALRPLLADEGGHFTMPVQTFTALMGNYNLQAHKDVHAAWRKVLMAALTGSGMAQLVPGVVAVMSSHVEGWAKAGRVDLFEAARTLGLDLAVDVLSGVKLAERGIDPSWFKSRMSTFLAGLYGLPIALPGSPLAKALEAKEELLRVLAPVVEEQQRELIQLWEANDQSPAAVAAKLAGSPETATIQGANLLGFTARGCTLPRDAAMSVLHAVMGAADTTRFALFNTWAILAMSPRVQDLIYEEQKKVVAEHGAELTYKTAMSMPYLDAAFKEAMRLLPASSGGFRMLTKELRVGDVVLPPGTTIWFHALLLQTLDPVCWDGNTAVDVPPHMDWRNNFEGAFRPERWLSEETRPRSFYIFGQGAHLCAGMVLVTLEVKLLLAMVLRKWRLALETPDMLARAELFPYTKPAKGTGGMKLIPRDAPLA</sequence>
<dbReference type="GO" id="GO:0016705">
    <property type="term" value="F:oxidoreductase activity, acting on paired donors, with incorporation or reduction of molecular oxygen"/>
    <property type="evidence" value="ECO:0007669"/>
    <property type="project" value="InterPro"/>
</dbReference>
<reference evidence="6" key="1">
    <citation type="journal article" date="2020" name="bioRxiv">
        <title>Comparative genomics of Chlamydomonas.</title>
        <authorList>
            <person name="Craig R.J."/>
            <person name="Hasan A.R."/>
            <person name="Ness R.W."/>
            <person name="Keightley P.D."/>
        </authorList>
    </citation>
    <scope>NUCLEOTIDE SEQUENCE</scope>
    <source>
        <strain evidence="6">CCAP 11/173</strain>
    </source>
</reference>
<gene>
    <name evidence="6" type="ORF">HYH02_010356</name>
</gene>
<feature type="transmembrane region" description="Helical" evidence="5">
    <location>
        <begin position="12"/>
        <end position="29"/>
    </location>
</feature>
<dbReference type="GO" id="GO:0005506">
    <property type="term" value="F:iron ion binding"/>
    <property type="evidence" value="ECO:0007669"/>
    <property type="project" value="InterPro"/>
</dbReference>
<dbReference type="GO" id="GO:0016125">
    <property type="term" value="P:sterol metabolic process"/>
    <property type="evidence" value="ECO:0007669"/>
    <property type="project" value="TreeGrafter"/>
</dbReference>
<dbReference type="Pfam" id="PF00067">
    <property type="entry name" value="p450"/>
    <property type="match status" value="2"/>
</dbReference>
<keyword evidence="2 3" id="KW-0408">Iron</keyword>
<dbReference type="Gene3D" id="1.10.630.10">
    <property type="entry name" value="Cytochrome P450"/>
    <property type="match status" value="1"/>
</dbReference>
<dbReference type="PRINTS" id="PR00465">
    <property type="entry name" value="EP450IV"/>
</dbReference>
<evidence type="ECO:0000256" key="4">
    <source>
        <dbReference type="RuleBase" id="RU000461"/>
    </source>
</evidence>
<dbReference type="Proteomes" id="UP000613740">
    <property type="component" value="Unassembled WGS sequence"/>
</dbReference>
<dbReference type="PANTHER" id="PTHR24286:SF380">
    <property type="entry name" value="PH DOMAIN-CONTAINING PROTEIN"/>
    <property type="match status" value="1"/>
</dbReference>
<dbReference type="GO" id="GO:0020037">
    <property type="term" value="F:heme binding"/>
    <property type="evidence" value="ECO:0007669"/>
    <property type="project" value="InterPro"/>
</dbReference>
<dbReference type="GO" id="GO:0004497">
    <property type="term" value="F:monooxygenase activity"/>
    <property type="evidence" value="ECO:0007669"/>
    <property type="project" value="UniProtKB-KW"/>
</dbReference>
<dbReference type="PROSITE" id="PS00086">
    <property type="entry name" value="CYTOCHROME_P450"/>
    <property type="match status" value="1"/>
</dbReference>
<keyword evidence="5" id="KW-0812">Transmembrane</keyword>
<evidence type="ECO:0000256" key="5">
    <source>
        <dbReference type="SAM" id="Phobius"/>
    </source>
</evidence>
<dbReference type="SUPFAM" id="SSF48264">
    <property type="entry name" value="Cytochrome P450"/>
    <property type="match status" value="1"/>
</dbReference>
<evidence type="ECO:0000313" key="7">
    <source>
        <dbReference type="Proteomes" id="UP000613740"/>
    </source>
</evidence>
<evidence type="ECO:0000256" key="2">
    <source>
        <dbReference type="ARBA" id="ARBA00023004"/>
    </source>
</evidence>
<keyword evidence="5" id="KW-0472">Membrane</keyword>
<comment type="cofactor">
    <cofactor evidence="3">
        <name>heme</name>
        <dbReference type="ChEBI" id="CHEBI:30413"/>
    </cofactor>
</comment>
<name>A0A835TAH3_9CHLO</name>
<dbReference type="InterPro" id="IPR036396">
    <property type="entry name" value="Cyt_P450_sf"/>
</dbReference>